<evidence type="ECO:0000259" key="1">
    <source>
        <dbReference type="PROSITE" id="PS50965"/>
    </source>
</evidence>
<protein>
    <recommendedName>
        <fullName evidence="1">NERD domain-containing protein</fullName>
    </recommendedName>
</protein>
<dbReference type="SUPFAM" id="SSF52980">
    <property type="entry name" value="Restriction endonuclease-like"/>
    <property type="match status" value="1"/>
</dbReference>
<accession>A0A143HGC6</accession>
<reference evidence="2 3" key="1">
    <citation type="journal article" date="2016" name="Genome Announc.">
        <title>Whole-Genome Sequence of Rummeliibacillus stabekisii Strain PP9 Isolated from Antarctic Soil.</title>
        <authorList>
            <person name="da Mota F.F."/>
            <person name="Vollu R.E."/>
            <person name="Jurelevicius D."/>
            <person name="Seldin L."/>
        </authorList>
    </citation>
    <scope>NUCLEOTIDE SEQUENCE [LARGE SCALE GENOMIC DNA]</scope>
    <source>
        <strain evidence="2 3">PP9</strain>
    </source>
</reference>
<gene>
    <name evidence="2" type="ORF">ATY39_16140</name>
</gene>
<dbReference type="KEGG" id="rst:ATY39_16140"/>
<proteinExistence type="predicted"/>
<dbReference type="AlphaFoldDB" id="A0A143HGC6"/>
<dbReference type="STRING" id="241244.ATY39_16140"/>
<sequence>MIIIGIIFICFLLSIQYVRYVGYEKSEYKQLTGTSFGKTFFTKGLYGEYLIVKELQKLPGKHKTLVNLYIPKTNGDTTEIDVIFIHESMIYVIESKNYSGWIYGRERDYKWTQVFQNKKKYKFYNPIKQNRSHIQHLQRLLSSVDEKFFYSLIVFSNRCTLKSIDIESECIEVINRNRLHVVKKINALHRPDAIPVNLIYNKLLPYTNVEEQVKEKHINDLRKKHSS</sequence>
<dbReference type="Proteomes" id="UP000076021">
    <property type="component" value="Chromosome"/>
</dbReference>
<dbReference type="RefSeq" id="WP_066791500.1">
    <property type="nucleotide sequence ID" value="NZ_CP014806.1"/>
</dbReference>
<dbReference type="GO" id="GO:0003676">
    <property type="term" value="F:nucleic acid binding"/>
    <property type="evidence" value="ECO:0007669"/>
    <property type="project" value="InterPro"/>
</dbReference>
<reference evidence="3" key="2">
    <citation type="submission" date="2016-03" db="EMBL/GenBank/DDBJ databases">
        <authorList>
            <person name="Ploux O."/>
        </authorList>
    </citation>
    <scope>NUCLEOTIDE SEQUENCE [LARGE SCALE GENOMIC DNA]</scope>
    <source>
        <strain evidence="3">PP9</strain>
    </source>
</reference>
<name>A0A143HGC6_9BACL</name>
<dbReference type="Pfam" id="PF08378">
    <property type="entry name" value="NERD"/>
    <property type="match status" value="1"/>
</dbReference>
<dbReference type="Gene3D" id="3.40.1350.10">
    <property type="match status" value="1"/>
</dbReference>
<organism evidence="2 3">
    <name type="scientific">Rummeliibacillus stabekisii</name>
    <dbReference type="NCBI Taxonomy" id="241244"/>
    <lineage>
        <taxon>Bacteria</taxon>
        <taxon>Bacillati</taxon>
        <taxon>Bacillota</taxon>
        <taxon>Bacilli</taxon>
        <taxon>Bacillales</taxon>
        <taxon>Caryophanaceae</taxon>
        <taxon>Rummeliibacillus</taxon>
    </lineage>
</organism>
<dbReference type="InterPro" id="IPR011335">
    <property type="entry name" value="Restrct_endonuc-II-like"/>
</dbReference>
<keyword evidence="3" id="KW-1185">Reference proteome</keyword>
<dbReference type="PROSITE" id="PS50965">
    <property type="entry name" value="NERD"/>
    <property type="match status" value="1"/>
</dbReference>
<dbReference type="InterPro" id="IPR011528">
    <property type="entry name" value="NERD"/>
</dbReference>
<dbReference type="EMBL" id="CP014806">
    <property type="protein sequence ID" value="AMX00774.1"/>
    <property type="molecule type" value="Genomic_DNA"/>
</dbReference>
<evidence type="ECO:0000313" key="3">
    <source>
        <dbReference type="Proteomes" id="UP000076021"/>
    </source>
</evidence>
<feature type="domain" description="NERD" evidence="1">
    <location>
        <begin position="43"/>
        <end position="160"/>
    </location>
</feature>
<evidence type="ECO:0000313" key="2">
    <source>
        <dbReference type="EMBL" id="AMX00774.1"/>
    </source>
</evidence>
<dbReference type="InterPro" id="IPR011856">
    <property type="entry name" value="tRNA_endonuc-like_dom_sf"/>
</dbReference>